<name>A0A448ZD98_9STRA</name>
<dbReference type="Proteomes" id="UP000291116">
    <property type="component" value="Unassembled WGS sequence"/>
</dbReference>
<keyword evidence="3" id="KW-1185">Reference proteome</keyword>
<reference evidence="2 3" key="1">
    <citation type="submission" date="2019-01" db="EMBL/GenBank/DDBJ databases">
        <authorList>
            <person name="Ferrante I. M."/>
        </authorList>
    </citation>
    <scope>NUCLEOTIDE SEQUENCE [LARGE SCALE GENOMIC DNA]</scope>
    <source>
        <strain evidence="2 3">B856</strain>
    </source>
</reference>
<evidence type="ECO:0000313" key="3">
    <source>
        <dbReference type="Proteomes" id="UP000291116"/>
    </source>
</evidence>
<accession>A0A448ZD98</accession>
<evidence type="ECO:0000256" key="1">
    <source>
        <dbReference type="SAM" id="MobiDB-lite"/>
    </source>
</evidence>
<dbReference type="EMBL" id="CAACVS010000247">
    <property type="protein sequence ID" value="VEU39980.1"/>
    <property type="molecule type" value="Genomic_DNA"/>
</dbReference>
<protein>
    <submittedName>
        <fullName evidence="2">Uncharacterized protein</fullName>
    </submittedName>
</protein>
<feature type="compositionally biased region" description="Low complexity" evidence="1">
    <location>
        <begin position="31"/>
        <end position="41"/>
    </location>
</feature>
<feature type="region of interest" description="Disordered" evidence="1">
    <location>
        <begin position="27"/>
        <end position="50"/>
    </location>
</feature>
<dbReference type="OrthoDB" id="54341at2759"/>
<evidence type="ECO:0000313" key="2">
    <source>
        <dbReference type="EMBL" id="VEU39980.1"/>
    </source>
</evidence>
<proteinExistence type="predicted"/>
<sequence>MNGCVYIYRSFSSSFCSERFGTDISRSRTEQFQSRTQPQQQPRRRFFSSDTDDCAVESDHLGRDTSSNDIVADASDVLLLEKAAFTAKHVEFGVLQSVEFAIWKASGPAERRKMGRFLIPQLRNATEGLLNVTRDTELLSHSIEKVNEKKGHNTAAERSLRELHCAFLNLTQVLLDHLDDETSTREEGENDNNRKLPTDPLQLIELVLSISYRAHKLRLTYHLPLYQRLAIAVAEHPKIGEDKISDSMTTTLGCLVGNSRGEWIQTINSWSQTSFGSDSESESSNDNDHPVFRTDQNDLKWFRPSLKVLATGARWSDVWHILKGLLRPLPELTRMDNKSHYQDRNKECYSIDHSRCSRETLLETGVENEYDDKNAFSDQIFDDDDVILSSATTFPYLDEDLVIDILLPMEQQGLLADLWSDGGCYPPPKAVEDTCNIILMMEPSIWKIFGKIASHVKANLITNLKMDQKKTYSLQDAIQILLKNSERNALDDGNPEGLGEHFLDNHEKDSLVQALKELEDLLDEHLHPEDDQVPGNEEANQASELTALATDLSDEVRSDGSVDKNYNSRVHSRTSEDNSSQNLSDMMKVRVKRSGDDNIVEVTNVEDKYHQSTEEYLEGITDEDHFLYLIYDDRARNYEDNIPDISHQIYEKNGGKQLRYTASLERHIYNGMQQRLDYDSEEDDDIHLL</sequence>
<gene>
    <name evidence="2" type="ORF">PSNMU_V1.4_AUG-EV-PASAV3_0068580</name>
</gene>
<dbReference type="AlphaFoldDB" id="A0A448ZD98"/>
<feature type="region of interest" description="Disordered" evidence="1">
    <location>
        <begin position="551"/>
        <end position="583"/>
    </location>
</feature>
<organism evidence="2 3">
    <name type="scientific">Pseudo-nitzschia multistriata</name>
    <dbReference type="NCBI Taxonomy" id="183589"/>
    <lineage>
        <taxon>Eukaryota</taxon>
        <taxon>Sar</taxon>
        <taxon>Stramenopiles</taxon>
        <taxon>Ochrophyta</taxon>
        <taxon>Bacillariophyta</taxon>
        <taxon>Bacillariophyceae</taxon>
        <taxon>Bacillariophycidae</taxon>
        <taxon>Bacillariales</taxon>
        <taxon>Bacillariaceae</taxon>
        <taxon>Pseudo-nitzschia</taxon>
    </lineage>
</organism>